<dbReference type="EMBL" id="MSIF01000026">
    <property type="protein sequence ID" value="OLF05705.1"/>
    <property type="molecule type" value="Genomic_DNA"/>
</dbReference>
<evidence type="ECO:0000313" key="3">
    <source>
        <dbReference type="Proteomes" id="UP000185696"/>
    </source>
</evidence>
<reference evidence="2 3" key="1">
    <citation type="submission" date="2016-12" db="EMBL/GenBank/DDBJ databases">
        <title>The draft genome sequence of Actinophytocola xinjiangensis.</title>
        <authorList>
            <person name="Wang W."/>
            <person name="Yuan L."/>
        </authorList>
    </citation>
    <scope>NUCLEOTIDE SEQUENCE [LARGE SCALE GENOMIC DNA]</scope>
    <source>
        <strain evidence="2 3">CGMCC 4.4663</strain>
    </source>
</reference>
<dbReference type="RefSeq" id="WP_075137336.1">
    <property type="nucleotide sequence ID" value="NZ_MSIF01000026.1"/>
</dbReference>
<keyword evidence="3" id="KW-1185">Reference proteome</keyword>
<proteinExistence type="predicted"/>
<name>A0A7Z0WFI9_9PSEU</name>
<evidence type="ECO:0000256" key="1">
    <source>
        <dbReference type="SAM" id="MobiDB-lite"/>
    </source>
</evidence>
<organism evidence="2 3">
    <name type="scientific">Actinophytocola xinjiangensis</name>
    <dbReference type="NCBI Taxonomy" id="485602"/>
    <lineage>
        <taxon>Bacteria</taxon>
        <taxon>Bacillati</taxon>
        <taxon>Actinomycetota</taxon>
        <taxon>Actinomycetes</taxon>
        <taxon>Pseudonocardiales</taxon>
        <taxon>Pseudonocardiaceae</taxon>
    </lineage>
</organism>
<sequence>MEVTRPAHGLTVGNGRTGAMTWQGNSPTSQMSTVDASRQAAFGAGLINLATTPAITKHQTA</sequence>
<feature type="compositionally biased region" description="Polar residues" evidence="1">
    <location>
        <begin position="20"/>
        <end position="32"/>
    </location>
</feature>
<protein>
    <submittedName>
        <fullName evidence="2">Uncharacterized protein</fullName>
    </submittedName>
</protein>
<evidence type="ECO:0000313" key="2">
    <source>
        <dbReference type="EMBL" id="OLF05705.1"/>
    </source>
</evidence>
<feature type="region of interest" description="Disordered" evidence="1">
    <location>
        <begin position="1"/>
        <end position="32"/>
    </location>
</feature>
<dbReference type="OrthoDB" id="9816459at2"/>
<dbReference type="AlphaFoldDB" id="A0A7Z0WFI9"/>
<dbReference type="Proteomes" id="UP000185696">
    <property type="component" value="Unassembled WGS sequence"/>
</dbReference>
<comment type="caution">
    <text evidence="2">The sequence shown here is derived from an EMBL/GenBank/DDBJ whole genome shotgun (WGS) entry which is preliminary data.</text>
</comment>
<accession>A0A7Z0WFI9</accession>
<gene>
    <name evidence="2" type="ORF">BLA60_34915</name>
</gene>